<accession>A0ABR0BFW1</accession>
<gene>
    <name evidence="2" type="ORF">Purlil1_12892</name>
</gene>
<evidence type="ECO:0008006" key="4">
    <source>
        <dbReference type="Google" id="ProtNLM"/>
    </source>
</evidence>
<comment type="caution">
    <text evidence="2">The sequence shown here is derived from an EMBL/GenBank/DDBJ whole genome shotgun (WGS) entry which is preliminary data.</text>
</comment>
<dbReference type="Pfam" id="PF12855">
    <property type="entry name" value="Ecl1"/>
    <property type="match status" value="1"/>
</dbReference>
<evidence type="ECO:0000256" key="1">
    <source>
        <dbReference type="SAM" id="MobiDB-lite"/>
    </source>
</evidence>
<proteinExistence type="predicted"/>
<feature type="region of interest" description="Disordered" evidence="1">
    <location>
        <begin position="46"/>
        <end position="94"/>
    </location>
</feature>
<dbReference type="Proteomes" id="UP001287286">
    <property type="component" value="Unassembled WGS sequence"/>
</dbReference>
<protein>
    <recommendedName>
        <fullName evidence="4">Ecl1 domain-containing protein</fullName>
    </recommendedName>
</protein>
<organism evidence="2 3">
    <name type="scientific">Purpureocillium lilacinum</name>
    <name type="common">Paecilomyces lilacinus</name>
    <dbReference type="NCBI Taxonomy" id="33203"/>
    <lineage>
        <taxon>Eukaryota</taxon>
        <taxon>Fungi</taxon>
        <taxon>Dikarya</taxon>
        <taxon>Ascomycota</taxon>
        <taxon>Pezizomycotina</taxon>
        <taxon>Sordariomycetes</taxon>
        <taxon>Hypocreomycetidae</taxon>
        <taxon>Hypocreales</taxon>
        <taxon>Ophiocordycipitaceae</taxon>
        <taxon>Purpureocillium</taxon>
    </lineage>
</organism>
<dbReference type="InterPro" id="IPR024368">
    <property type="entry name" value="Ecl1/2/3"/>
</dbReference>
<evidence type="ECO:0000313" key="3">
    <source>
        <dbReference type="Proteomes" id="UP001287286"/>
    </source>
</evidence>
<reference evidence="2 3" key="1">
    <citation type="journal article" date="2024" name="Microbiol. Resour. Announc.">
        <title>Genome annotations for the ascomycete fungi Trichoderma harzianum, Trichoderma aggressivum, and Purpureocillium lilacinum.</title>
        <authorList>
            <person name="Beijen E.P.W."/>
            <person name="Ohm R.A."/>
        </authorList>
    </citation>
    <scope>NUCLEOTIDE SEQUENCE [LARGE SCALE GENOMIC DNA]</scope>
    <source>
        <strain evidence="2 3">CBS 150709</strain>
    </source>
</reference>
<evidence type="ECO:0000313" key="2">
    <source>
        <dbReference type="EMBL" id="KAK4074673.1"/>
    </source>
</evidence>
<dbReference type="EMBL" id="JAWRVI010000143">
    <property type="protein sequence ID" value="KAK4074673.1"/>
    <property type="molecule type" value="Genomic_DNA"/>
</dbReference>
<keyword evidence="3" id="KW-1185">Reference proteome</keyword>
<name>A0ABR0BFW1_PURLI</name>
<sequence>MCTSAVDFDLWSYQPCLGCDTLLQADGAAYCSEGCKMIDFEKSTLPPNVQPSPSELSLSPSPLATLPPQRPPSPGNRIAPPHDSRTAQSCETRRMSSLRDMMPASLRAGPHSTALPSTPANSHGSLWIHDNTKAHDISRQTRVELRAYAVCLEQTRMQQRSR</sequence>
<feature type="compositionally biased region" description="Low complexity" evidence="1">
    <location>
        <begin position="51"/>
        <end position="67"/>
    </location>
</feature>